<reference evidence="6" key="1">
    <citation type="submission" date="2015-09" db="EMBL/GenBank/DDBJ databases">
        <authorList>
            <consortium name="Pathogen Informatics"/>
        </authorList>
    </citation>
    <scope>NUCLEOTIDE SEQUENCE [LARGE SCALE GENOMIC DNA]</scope>
    <source>
        <strain evidence="6">Lake Konstanz</strain>
    </source>
</reference>
<sequence length="490" mass="52609">MSWKRGWFTPPKKTKTMRTWSRRGATQCARLSSASARHFQTIERGKDVHTKTPWEILGFKNESIFHAMERSPEELRLGLVREARKLSPSTSDGDAKKLEGLLRAYDMLSSSDRVALQYASHNSSSIDANLHVLIEGGEQGANYNPEHQSFDFSERAREGARTFGDITGDAMKNATEGGASSRAAQDVHRPISASAARAATTEPKRGADVSFTLHLSFDESIFGCEKVIVFDRSLRCRPCLGSGRKEAKSGKRPPCPMCHGAGKVTLPSGTYLVEKECSHCAGDGRHAPALCGGCRGTGTASRSERVPVVIKPGACAADVHVIHGKGNHGQRGGPVGDLKVSLVIEEHRVFRRIEDDLHVVIPIPLSTALLGGFITVPSLKGPTQVQIPPNVRSGEIVTVQGAGVPRTAATTSQLDGSLKVHLVVVIPTASTLTGRQRSALEAFAQHEREGSAAAAAEEGDATRLIRKGLEDMKARYGSTWFRSAATPAAA</sequence>
<feature type="zinc finger region" description="CR-type" evidence="2">
    <location>
        <begin position="223"/>
        <end position="303"/>
    </location>
</feature>
<gene>
    <name evidence="5" type="ORF">BSAL_82895</name>
</gene>
<keyword evidence="2" id="KW-0862">Zinc</keyword>
<dbReference type="InterPro" id="IPR001305">
    <property type="entry name" value="HSP_DnaJ_Cys-rich_dom"/>
</dbReference>
<evidence type="ECO:0000256" key="1">
    <source>
        <dbReference type="ARBA" id="ARBA00023186"/>
    </source>
</evidence>
<evidence type="ECO:0000313" key="5">
    <source>
        <dbReference type="EMBL" id="CUG67522.1"/>
    </source>
</evidence>
<dbReference type="InterPro" id="IPR008971">
    <property type="entry name" value="HSP40/DnaJ_pept-bd"/>
</dbReference>
<dbReference type="AlphaFoldDB" id="A0A0S4J3B2"/>
<dbReference type="GO" id="GO:0042026">
    <property type="term" value="P:protein refolding"/>
    <property type="evidence" value="ECO:0007669"/>
    <property type="project" value="TreeGrafter"/>
</dbReference>
<dbReference type="SUPFAM" id="SSF57938">
    <property type="entry name" value="DnaJ/Hsp40 cysteine-rich domain"/>
    <property type="match status" value="1"/>
</dbReference>
<evidence type="ECO:0000313" key="6">
    <source>
        <dbReference type="Proteomes" id="UP000051952"/>
    </source>
</evidence>
<dbReference type="GO" id="GO:0031072">
    <property type="term" value="F:heat shock protein binding"/>
    <property type="evidence" value="ECO:0007669"/>
    <property type="project" value="InterPro"/>
</dbReference>
<dbReference type="OMA" id="ANYNPEH"/>
<dbReference type="Pfam" id="PF01556">
    <property type="entry name" value="DnaJ_C"/>
    <property type="match status" value="1"/>
</dbReference>
<dbReference type="InterPro" id="IPR002939">
    <property type="entry name" value="DnaJ_C"/>
</dbReference>
<dbReference type="GO" id="GO:0005737">
    <property type="term" value="C:cytoplasm"/>
    <property type="evidence" value="ECO:0007669"/>
    <property type="project" value="TreeGrafter"/>
</dbReference>
<evidence type="ECO:0000259" key="4">
    <source>
        <dbReference type="PROSITE" id="PS51188"/>
    </source>
</evidence>
<dbReference type="InterPro" id="IPR036410">
    <property type="entry name" value="HSP_DnaJ_Cys-rich_dom_sf"/>
</dbReference>
<dbReference type="PANTHER" id="PTHR43096:SF52">
    <property type="entry name" value="DNAJ HOMOLOG 1, MITOCHONDRIAL-RELATED"/>
    <property type="match status" value="1"/>
</dbReference>
<dbReference type="SUPFAM" id="SSF49493">
    <property type="entry name" value="HSP40/DnaJ peptide-binding domain"/>
    <property type="match status" value="2"/>
</dbReference>
<proteinExistence type="predicted"/>
<feature type="domain" description="CR-type" evidence="4">
    <location>
        <begin position="223"/>
        <end position="303"/>
    </location>
</feature>
<keyword evidence="2" id="KW-0479">Metal-binding</keyword>
<dbReference type="EMBL" id="CYKH01000929">
    <property type="protein sequence ID" value="CUG67522.1"/>
    <property type="molecule type" value="Genomic_DNA"/>
</dbReference>
<dbReference type="Proteomes" id="UP000051952">
    <property type="component" value="Unassembled WGS sequence"/>
</dbReference>
<dbReference type="OrthoDB" id="10256793at2759"/>
<keyword evidence="6" id="KW-1185">Reference proteome</keyword>
<dbReference type="Gene3D" id="2.60.260.20">
    <property type="entry name" value="Urease metallochaperone UreE, N-terminal domain"/>
    <property type="match status" value="2"/>
</dbReference>
<feature type="region of interest" description="Disordered" evidence="3">
    <location>
        <begin position="174"/>
        <end position="203"/>
    </location>
</feature>
<name>A0A0S4J3B2_BODSA</name>
<evidence type="ECO:0000256" key="3">
    <source>
        <dbReference type="SAM" id="MobiDB-lite"/>
    </source>
</evidence>
<keyword evidence="1" id="KW-0143">Chaperone</keyword>
<dbReference type="GO" id="GO:0008270">
    <property type="term" value="F:zinc ion binding"/>
    <property type="evidence" value="ECO:0007669"/>
    <property type="project" value="UniProtKB-KW"/>
</dbReference>
<dbReference type="Gene3D" id="2.10.230.10">
    <property type="entry name" value="Heat shock protein DnaJ, cysteine-rich domain"/>
    <property type="match status" value="1"/>
</dbReference>
<evidence type="ECO:0000256" key="2">
    <source>
        <dbReference type="PROSITE-ProRule" id="PRU00546"/>
    </source>
</evidence>
<dbReference type="CDD" id="cd10747">
    <property type="entry name" value="DnaJ_C"/>
    <property type="match status" value="1"/>
</dbReference>
<accession>A0A0S4J3B2</accession>
<dbReference type="PROSITE" id="PS51188">
    <property type="entry name" value="ZF_CR"/>
    <property type="match status" value="1"/>
</dbReference>
<keyword evidence="2" id="KW-0863">Zinc-finger</keyword>
<dbReference type="GO" id="GO:0051082">
    <property type="term" value="F:unfolded protein binding"/>
    <property type="evidence" value="ECO:0007669"/>
    <property type="project" value="InterPro"/>
</dbReference>
<dbReference type="PANTHER" id="PTHR43096">
    <property type="entry name" value="DNAJ HOMOLOG 1, MITOCHONDRIAL-RELATED"/>
    <property type="match status" value="1"/>
</dbReference>
<organism evidence="5 6">
    <name type="scientific">Bodo saltans</name>
    <name type="common">Flagellated protozoan</name>
    <dbReference type="NCBI Taxonomy" id="75058"/>
    <lineage>
        <taxon>Eukaryota</taxon>
        <taxon>Discoba</taxon>
        <taxon>Euglenozoa</taxon>
        <taxon>Kinetoplastea</taxon>
        <taxon>Metakinetoplastina</taxon>
        <taxon>Eubodonida</taxon>
        <taxon>Bodonidae</taxon>
        <taxon>Bodo</taxon>
    </lineage>
</organism>
<dbReference type="VEuPathDB" id="TriTrypDB:BSAL_82895"/>
<protein>
    <submittedName>
        <fullName evidence="5">DNA-J chaperone, putative</fullName>
    </submittedName>
</protein>